<comment type="cofactor">
    <cofactor evidence="1 6">
        <name>pyridoxal 5'-phosphate</name>
        <dbReference type="ChEBI" id="CHEBI:597326"/>
    </cofactor>
</comment>
<dbReference type="Pfam" id="PF00282">
    <property type="entry name" value="Pyridoxal_deC"/>
    <property type="match status" value="1"/>
</dbReference>
<dbReference type="PRINTS" id="PR00800">
    <property type="entry name" value="YHDCRBOXLASE"/>
</dbReference>
<evidence type="ECO:0000313" key="8">
    <source>
        <dbReference type="Proteomes" id="UP001327027"/>
    </source>
</evidence>
<organism evidence="7 8">
    <name type="scientific">Aquimarina gracilis</name>
    <dbReference type="NCBI Taxonomy" id="874422"/>
    <lineage>
        <taxon>Bacteria</taxon>
        <taxon>Pseudomonadati</taxon>
        <taxon>Bacteroidota</taxon>
        <taxon>Flavobacteriia</taxon>
        <taxon>Flavobacteriales</taxon>
        <taxon>Flavobacteriaceae</taxon>
        <taxon>Aquimarina</taxon>
    </lineage>
</organism>
<keyword evidence="8" id="KW-1185">Reference proteome</keyword>
<keyword evidence="7" id="KW-0808">Transferase</keyword>
<evidence type="ECO:0000256" key="4">
    <source>
        <dbReference type="ARBA" id="ARBA00022898"/>
    </source>
</evidence>
<dbReference type="InterPro" id="IPR015421">
    <property type="entry name" value="PyrdxlP-dep_Trfase_major"/>
</dbReference>
<dbReference type="RefSeq" id="WP_324177952.1">
    <property type="nucleotide sequence ID" value="NZ_BAABAW010000001.1"/>
</dbReference>
<evidence type="ECO:0000256" key="5">
    <source>
        <dbReference type="ARBA" id="ARBA00023239"/>
    </source>
</evidence>
<dbReference type="SUPFAM" id="SSF53383">
    <property type="entry name" value="PLP-dependent transferases"/>
    <property type="match status" value="1"/>
</dbReference>
<evidence type="ECO:0000256" key="1">
    <source>
        <dbReference type="ARBA" id="ARBA00001933"/>
    </source>
</evidence>
<keyword evidence="4 6" id="KW-0663">Pyridoxal phosphate</keyword>
<dbReference type="Gene3D" id="3.90.1150.170">
    <property type="match status" value="1"/>
</dbReference>
<dbReference type="CDD" id="cd06450">
    <property type="entry name" value="DOPA_deC_like"/>
    <property type="match status" value="1"/>
</dbReference>
<keyword evidence="5 6" id="KW-0456">Lyase</keyword>
<name>A0ABU5ZPJ7_9FLAO</name>
<evidence type="ECO:0000256" key="6">
    <source>
        <dbReference type="RuleBase" id="RU000382"/>
    </source>
</evidence>
<dbReference type="InterPro" id="IPR002129">
    <property type="entry name" value="PyrdxlP-dep_de-COase"/>
</dbReference>
<keyword evidence="3" id="KW-0210">Decarboxylase</keyword>
<dbReference type="GO" id="GO:0008483">
    <property type="term" value="F:transaminase activity"/>
    <property type="evidence" value="ECO:0007669"/>
    <property type="project" value="UniProtKB-KW"/>
</dbReference>
<dbReference type="InterPro" id="IPR010977">
    <property type="entry name" value="Aromatic_deC"/>
</dbReference>
<accession>A0ABU5ZPJ7</accession>
<dbReference type="Proteomes" id="UP001327027">
    <property type="component" value="Unassembled WGS sequence"/>
</dbReference>
<keyword evidence="7" id="KW-0032">Aminotransferase</keyword>
<dbReference type="InterPro" id="IPR015424">
    <property type="entry name" value="PyrdxlP-dep_Trfase"/>
</dbReference>
<comment type="caution">
    <text evidence="7">The sequence shown here is derived from an EMBL/GenBank/DDBJ whole genome shotgun (WGS) entry which is preliminary data.</text>
</comment>
<gene>
    <name evidence="7" type="ORF">U6A24_00415</name>
</gene>
<evidence type="ECO:0000313" key="7">
    <source>
        <dbReference type="EMBL" id="MEB3343898.1"/>
    </source>
</evidence>
<sequence>MLLDTQTNLVIDREIEQFFDSQSKHAYEEYIQKAMRYVTSFLDRNQFYSGDFISDFTSKQHLITPDPNINLTIDEALDEIKELYLDHTIAFHHPAYVAHLNCPVLLPAIVGDLVASSVNTAIETWDQSTSATLIEQEMIRWICSEMRLPDTSDGVFTSGGTQSNFMALLLARDDYAFKHFGLNLKENGWSEVVSKFRFFCSEKAHFSIKKNAALMGMGYNAVIPVAVDDKMKMKPDVLVQAIEKEKQSGNIPVGIIATAGTTDFGSFDPLQTIAKIAREYDIWFHVDGAYGGSYILTETHQHLLSGIEQADSVTIDFHKTMFQPVCSSAFLVRDTKHFKYVSYYADYLNPLEHRDEEYPNLIEKSIQTTRRFDALKLWFTLKMTGTKTLGAFLEKVHYLALDLYYNIKDDLYFDIAHKPELSTLVFRYIGLNVDSDTLHDTINLYIKNTLFKSGQASVASTKLDGKVYLKFTLLNPKSTIDDLLNIIQMIKDTGKDYKNHN</sequence>
<reference evidence="7 8" key="1">
    <citation type="journal article" date="2013" name="Int. J. Syst. Evol. Microbiol.">
        <title>Aquimarina gracilis sp. nov., isolated from the gut microflora of a mussel, Mytilus coruscus, and emended description of Aquimarina spongiae.</title>
        <authorList>
            <person name="Park S.C."/>
            <person name="Choe H.N."/>
            <person name="Baik K.S."/>
            <person name="Seong C.N."/>
        </authorList>
    </citation>
    <scope>NUCLEOTIDE SEQUENCE [LARGE SCALE GENOMIC DNA]</scope>
    <source>
        <strain evidence="7 8">PSC32</strain>
    </source>
</reference>
<proteinExistence type="inferred from homology"/>
<evidence type="ECO:0000256" key="3">
    <source>
        <dbReference type="ARBA" id="ARBA00022793"/>
    </source>
</evidence>
<dbReference type="EMBL" id="JAYKLX010000001">
    <property type="protein sequence ID" value="MEB3343898.1"/>
    <property type="molecule type" value="Genomic_DNA"/>
</dbReference>
<dbReference type="Gene3D" id="3.40.640.10">
    <property type="entry name" value="Type I PLP-dependent aspartate aminotransferase-like (Major domain)"/>
    <property type="match status" value="1"/>
</dbReference>
<protein>
    <submittedName>
        <fullName evidence="7">Aspartate aminotransferase family protein</fullName>
    </submittedName>
</protein>
<comment type="similarity">
    <text evidence="2 6">Belongs to the group II decarboxylase family.</text>
</comment>
<dbReference type="PANTHER" id="PTHR45677">
    <property type="entry name" value="GLUTAMATE DECARBOXYLASE-RELATED"/>
    <property type="match status" value="1"/>
</dbReference>
<evidence type="ECO:0000256" key="2">
    <source>
        <dbReference type="ARBA" id="ARBA00009533"/>
    </source>
</evidence>
<dbReference type="PANTHER" id="PTHR45677:SF8">
    <property type="entry name" value="CYSTEINE SULFINIC ACID DECARBOXYLASE"/>
    <property type="match status" value="1"/>
</dbReference>